<evidence type="ECO:0000313" key="3">
    <source>
        <dbReference type="Proteomes" id="UP001501734"/>
    </source>
</evidence>
<feature type="transmembrane region" description="Helical" evidence="1">
    <location>
        <begin position="7"/>
        <end position="28"/>
    </location>
</feature>
<dbReference type="Pfam" id="PF11188">
    <property type="entry name" value="DUF2975"/>
    <property type="match status" value="1"/>
</dbReference>
<accession>A0ABP7VAT6</accession>
<evidence type="ECO:0000256" key="1">
    <source>
        <dbReference type="SAM" id="Phobius"/>
    </source>
</evidence>
<dbReference type="Proteomes" id="UP001501734">
    <property type="component" value="Unassembled WGS sequence"/>
</dbReference>
<evidence type="ECO:0000313" key="2">
    <source>
        <dbReference type="EMBL" id="GAA4062434.1"/>
    </source>
</evidence>
<organism evidence="2 3">
    <name type="scientific">Amphibacillus indicireducens</name>
    <dbReference type="NCBI Taxonomy" id="1076330"/>
    <lineage>
        <taxon>Bacteria</taxon>
        <taxon>Bacillati</taxon>
        <taxon>Bacillota</taxon>
        <taxon>Bacilli</taxon>
        <taxon>Bacillales</taxon>
        <taxon>Bacillaceae</taxon>
        <taxon>Amphibacillus</taxon>
    </lineage>
</organism>
<dbReference type="RefSeq" id="WP_344910289.1">
    <property type="nucleotide sequence ID" value="NZ_BAABDL010000035.1"/>
</dbReference>
<name>A0ABP7VAT6_9BACI</name>
<gene>
    <name evidence="2" type="ORF">GCM10022410_06530</name>
</gene>
<dbReference type="EMBL" id="BAABDL010000035">
    <property type="protein sequence ID" value="GAA4062434.1"/>
    <property type="molecule type" value="Genomic_DNA"/>
</dbReference>
<keyword evidence="1" id="KW-0812">Transmembrane</keyword>
<dbReference type="InterPro" id="IPR021354">
    <property type="entry name" value="DUF2975"/>
</dbReference>
<feature type="transmembrane region" description="Helical" evidence="1">
    <location>
        <begin position="48"/>
        <end position="67"/>
    </location>
</feature>
<feature type="transmembrane region" description="Helical" evidence="1">
    <location>
        <begin position="122"/>
        <end position="145"/>
    </location>
</feature>
<sequence>MKQVSTMFLKVVVISMGIPVLGLCIYLLPKIADVAFSYVAAGDTLGYLILTILIVMAITAIPFYLGLYQTVKLLSYIEKDQAFSQITVTALTKIKNYAKLISALYVVILPMVYFVAEWDDAPGLILIDFVVIGASFALAVFASVLQRLLQTAIDYKEENDLTV</sequence>
<protein>
    <submittedName>
        <fullName evidence="2">DUF2975 domain-containing protein</fullName>
    </submittedName>
</protein>
<proteinExistence type="predicted"/>
<keyword evidence="3" id="KW-1185">Reference proteome</keyword>
<keyword evidence="1" id="KW-0472">Membrane</keyword>
<feature type="transmembrane region" description="Helical" evidence="1">
    <location>
        <begin position="97"/>
        <end position="116"/>
    </location>
</feature>
<comment type="caution">
    <text evidence="2">The sequence shown here is derived from an EMBL/GenBank/DDBJ whole genome shotgun (WGS) entry which is preliminary data.</text>
</comment>
<reference evidence="3" key="1">
    <citation type="journal article" date="2019" name="Int. J. Syst. Evol. Microbiol.">
        <title>The Global Catalogue of Microorganisms (GCM) 10K type strain sequencing project: providing services to taxonomists for standard genome sequencing and annotation.</title>
        <authorList>
            <consortium name="The Broad Institute Genomics Platform"/>
            <consortium name="The Broad Institute Genome Sequencing Center for Infectious Disease"/>
            <person name="Wu L."/>
            <person name="Ma J."/>
        </authorList>
    </citation>
    <scope>NUCLEOTIDE SEQUENCE [LARGE SCALE GENOMIC DNA]</scope>
    <source>
        <strain evidence="3">JCM 17250</strain>
    </source>
</reference>
<keyword evidence="1" id="KW-1133">Transmembrane helix</keyword>